<dbReference type="OrthoDB" id="9800558at2"/>
<reference evidence="7 8" key="1">
    <citation type="submission" date="2017-07" db="EMBL/GenBank/DDBJ databases">
        <title>Genome sequencing and assembly of Paenibacillus rigui.</title>
        <authorList>
            <person name="Mayilraj S."/>
        </authorList>
    </citation>
    <scope>NUCLEOTIDE SEQUENCE [LARGE SCALE GENOMIC DNA]</scope>
    <source>
        <strain evidence="7 8">JCM 16352</strain>
    </source>
</reference>
<dbReference type="EMBL" id="NMQW01000052">
    <property type="protein sequence ID" value="OXM83029.1"/>
    <property type="molecule type" value="Genomic_DNA"/>
</dbReference>
<keyword evidence="1" id="KW-0349">Heme</keyword>
<evidence type="ECO:0000256" key="5">
    <source>
        <dbReference type="ARBA" id="ARBA00023014"/>
    </source>
</evidence>
<keyword evidence="4" id="KW-0408">Iron</keyword>
<name>A0A229UJF4_9BACL</name>
<protein>
    <submittedName>
        <fullName evidence="7">Nitrite reductase</fullName>
    </submittedName>
</protein>
<accession>A0A229UJF4</accession>
<keyword evidence="2" id="KW-0479">Metal-binding</keyword>
<dbReference type="InterPro" id="IPR006067">
    <property type="entry name" value="NO2/SO3_Rdtase_4Fe4S_dom"/>
</dbReference>
<keyword evidence="8" id="KW-1185">Reference proteome</keyword>
<keyword evidence="5" id="KW-0411">Iron-sulfur</keyword>
<evidence type="ECO:0000256" key="3">
    <source>
        <dbReference type="ARBA" id="ARBA00023002"/>
    </source>
</evidence>
<dbReference type="InterPro" id="IPR045854">
    <property type="entry name" value="NO2/SO3_Rdtase_4Fe4S_sf"/>
</dbReference>
<dbReference type="Pfam" id="PF01077">
    <property type="entry name" value="NIR_SIR"/>
    <property type="match status" value="1"/>
</dbReference>
<evidence type="ECO:0000256" key="1">
    <source>
        <dbReference type="ARBA" id="ARBA00022617"/>
    </source>
</evidence>
<dbReference type="GO" id="GO:0051536">
    <property type="term" value="F:iron-sulfur cluster binding"/>
    <property type="evidence" value="ECO:0007669"/>
    <property type="project" value="UniProtKB-KW"/>
</dbReference>
<evidence type="ECO:0000256" key="2">
    <source>
        <dbReference type="ARBA" id="ARBA00022723"/>
    </source>
</evidence>
<evidence type="ECO:0000313" key="8">
    <source>
        <dbReference type="Proteomes" id="UP000215509"/>
    </source>
</evidence>
<dbReference type="GO" id="GO:0046872">
    <property type="term" value="F:metal ion binding"/>
    <property type="evidence" value="ECO:0007669"/>
    <property type="project" value="UniProtKB-KW"/>
</dbReference>
<evidence type="ECO:0000313" key="7">
    <source>
        <dbReference type="EMBL" id="OXM83029.1"/>
    </source>
</evidence>
<feature type="domain" description="Nitrite/sulphite reductase 4Fe-4S" evidence="6">
    <location>
        <begin position="91"/>
        <end position="204"/>
    </location>
</feature>
<keyword evidence="3" id="KW-0560">Oxidoreductase</keyword>
<dbReference type="GO" id="GO:0020037">
    <property type="term" value="F:heme binding"/>
    <property type="evidence" value="ECO:0007669"/>
    <property type="project" value="InterPro"/>
</dbReference>
<dbReference type="InterPro" id="IPR052034">
    <property type="entry name" value="NasD-like"/>
</dbReference>
<dbReference type="AlphaFoldDB" id="A0A229UJF4"/>
<dbReference type="Gene3D" id="3.30.413.10">
    <property type="entry name" value="Sulfite Reductase Hemoprotein, domain 1"/>
    <property type="match status" value="1"/>
</dbReference>
<dbReference type="SUPFAM" id="SSF56014">
    <property type="entry name" value="Nitrite and sulphite reductase 4Fe-4S domain-like"/>
    <property type="match status" value="1"/>
</dbReference>
<dbReference type="Proteomes" id="UP000215509">
    <property type="component" value="Unassembled WGS sequence"/>
</dbReference>
<dbReference type="RefSeq" id="WP_094018126.1">
    <property type="nucleotide sequence ID" value="NZ_NMQW01000052.1"/>
</dbReference>
<dbReference type="GO" id="GO:0016491">
    <property type="term" value="F:oxidoreductase activity"/>
    <property type="evidence" value="ECO:0007669"/>
    <property type="project" value="UniProtKB-KW"/>
</dbReference>
<evidence type="ECO:0000259" key="6">
    <source>
        <dbReference type="Pfam" id="PF01077"/>
    </source>
</evidence>
<gene>
    <name evidence="7" type="ORF">CF651_27830</name>
</gene>
<dbReference type="PANTHER" id="PTHR43809">
    <property type="entry name" value="NITRITE REDUCTASE (NADH) LARGE SUBUNIT"/>
    <property type="match status" value="1"/>
</dbReference>
<dbReference type="PANTHER" id="PTHR43809:SF1">
    <property type="entry name" value="NITRITE REDUCTASE (NADH) LARGE SUBUNIT"/>
    <property type="match status" value="1"/>
</dbReference>
<organism evidence="7 8">
    <name type="scientific">Paenibacillus rigui</name>
    <dbReference type="NCBI Taxonomy" id="554312"/>
    <lineage>
        <taxon>Bacteria</taxon>
        <taxon>Bacillati</taxon>
        <taxon>Bacillota</taxon>
        <taxon>Bacilli</taxon>
        <taxon>Bacillales</taxon>
        <taxon>Paenibacillaceae</taxon>
        <taxon>Paenibacillus</taxon>
    </lineage>
</organism>
<proteinExistence type="predicted"/>
<comment type="caution">
    <text evidence="7">The sequence shown here is derived from an EMBL/GenBank/DDBJ whole genome shotgun (WGS) entry which is preliminary data.</text>
</comment>
<evidence type="ECO:0000256" key="4">
    <source>
        <dbReference type="ARBA" id="ARBA00023004"/>
    </source>
</evidence>
<sequence>MGMMKFAVTPGFEVGGTLFKPEQLALLGSIIGDNAKIELTNFKQLYVEIEEERLEEVKGELTKTGLEIYPVGYVTKSLITCNFCRGAEDAGLDIAQKLNQAIAGITTPSPLKVGYAGCALGTSEPLLKDIGVVKMRDEFDIYIGGEPKSLKPIFAELFVTGVNTEQMMNIVQRVITYFQINGKNKEKFSKFVKRISITELREAIASQD</sequence>